<protein>
    <recommendedName>
        <fullName evidence="7">Legume lectin domain-containing protein</fullName>
    </recommendedName>
</protein>
<evidence type="ECO:0000256" key="2">
    <source>
        <dbReference type="ARBA" id="ARBA00022723"/>
    </source>
</evidence>
<dbReference type="CDD" id="cd06899">
    <property type="entry name" value="lectin_legume_LecRK_Arcelin_ConA"/>
    <property type="match status" value="1"/>
</dbReference>
<dbReference type="STRING" id="3818.A0A444XSK8"/>
<dbReference type="GO" id="GO:0030246">
    <property type="term" value="F:carbohydrate binding"/>
    <property type="evidence" value="ECO:0007669"/>
    <property type="project" value="UniProtKB-KW"/>
</dbReference>
<feature type="signal peptide" evidence="6">
    <location>
        <begin position="1"/>
        <end position="31"/>
    </location>
</feature>
<organism evidence="8 9">
    <name type="scientific">Arachis hypogaea</name>
    <name type="common">Peanut</name>
    <dbReference type="NCBI Taxonomy" id="3818"/>
    <lineage>
        <taxon>Eukaryota</taxon>
        <taxon>Viridiplantae</taxon>
        <taxon>Streptophyta</taxon>
        <taxon>Embryophyta</taxon>
        <taxon>Tracheophyta</taxon>
        <taxon>Spermatophyta</taxon>
        <taxon>Magnoliopsida</taxon>
        <taxon>eudicotyledons</taxon>
        <taxon>Gunneridae</taxon>
        <taxon>Pentapetalae</taxon>
        <taxon>rosids</taxon>
        <taxon>fabids</taxon>
        <taxon>Fabales</taxon>
        <taxon>Fabaceae</taxon>
        <taxon>Papilionoideae</taxon>
        <taxon>50 kb inversion clade</taxon>
        <taxon>dalbergioids sensu lato</taxon>
        <taxon>Dalbergieae</taxon>
        <taxon>Pterocarpus clade</taxon>
        <taxon>Arachis</taxon>
    </lineage>
</organism>
<evidence type="ECO:0000256" key="6">
    <source>
        <dbReference type="SAM" id="SignalP"/>
    </source>
</evidence>
<keyword evidence="5" id="KW-0464">Manganese</keyword>
<dbReference type="InterPro" id="IPR013320">
    <property type="entry name" value="ConA-like_dom_sf"/>
</dbReference>
<dbReference type="PANTHER" id="PTHR32401:SF47">
    <property type="entry name" value="LEGUME LECTIN DOMAIN-CONTAINING PROTEIN"/>
    <property type="match status" value="1"/>
</dbReference>
<accession>A0A444XSK8</accession>
<dbReference type="SMR" id="A0A444XSK8"/>
<dbReference type="GO" id="GO:0046872">
    <property type="term" value="F:metal ion binding"/>
    <property type="evidence" value="ECO:0007669"/>
    <property type="project" value="UniProtKB-KW"/>
</dbReference>
<reference evidence="8 9" key="1">
    <citation type="submission" date="2019-01" db="EMBL/GenBank/DDBJ databases">
        <title>Sequencing of cultivated peanut Arachis hypogaea provides insights into genome evolution and oil improvement.</title>
        <authorList>
            <person name="Chen X."/>
        </authorList>
    </citation>
    <scope>NUCLEOTIDE SEQUENCE [LARGE SCALE GENOMIC DNA]</scope>
    <source>
        <strain evidence="9">cv. Fuhuasheng</strain>
        <tissue evidence="8">Leaves</tissue>
    </source>
</reference>
<dbReference type="Proteomes" id="UP000289738">
    <property type="component" value="Chromosome B09"/>
</dbReference>
<gene>
    <name evidence="8" type="ORF">Ahy_B09g098981</name>
</gene>
<name>A0A444XSK8_ARAHY</name>
<dbReference type="Gene3D" id="2.60.120.200">
    <property type="match status" value="1"/>
</dbReference>
<dbReference type="PIRSF" id="PIRSF002690">
    <property type="entry name" value="L-type_lectin_plant"/>
    <property type="match status" value="1"/>
</dbReference>
<dbReference type="PANTHER" id="PTHR32401">
    <property type="entry name" value="CONCANAVALIN A-LIKE LECTIN FAMILY PROTEIN"/>
    <property type="match status" value="1"/>
</dbReference>
<dbReference type="FunFam" id="2.60.120.200:FF:000237">
    <property type="entry name" value="Mannose/glucose-specific lectin"/>
    <property type="match status" value="1"/>
</dbReference>
<feature type="domain" description="Legume lectin" evidence="7">
    <location>
        <begin position="34"/>
        <end position="268"/>
    </location>
</feature>
<evidence type="ECO:0000256" key="1">
    <source>
        <dbReference type="ARBA" id="ARBA00007606"/>
    </source>
</evidence>
<dbReference type="Pfam" id="PF00139">
    <property type="entry name" value="Lectin_legB"/>
    <property type="match status" value="1"/>
</dbReference>
<dbReference type="InterPro" id="IPR000985">
    <property type="entry name" value="Lectin_LegA_CS"/>
</dbReference>
<evidence type="ECO:0000256" key="3">
    <source>
        <dbReference type="ARBA" id="ARBA00022734"/>
    </source>
</evidence>
<dbReference type="SUPFAM" id="SSF49899">
    <property type="entry name" value="Concanavalin A-like lectins/glucanases"/>
    <property type="match status" value="1"/>
</dbReference>
<dbReference type="PROSITE" id="PS00308">
    <property type="entry name" value="LECTIN_LEGUME_ALPHA"/>
    <property type="match status" value="1"/>
</dbReference>
<evidence type="ECO:0000256" key="4">
    <source>
        <dbReference type="ARBA" id="ARBA00022837"/>
    </source>
</evidence>
<evidence type="ECO:0000313" key="8">
    <source>
        <dbReference type="EMBL" id="RYQ92757.1"/>
    </source>
</evidence>
<comment type="caution">
    <text evidence="8">The sequence shown here is derived from an EMBL/GenBank/DDBJ whole genome shotgun (WGS) entry which is preliminary data.</text>
</comment>
<dbReference type="InterPro" id="IPR001220">
    <property type="entry name" value="Legume_lectin_dom"/>
</dbReference>
<keyword evidence="2" id="KW-0479">Metal-binding</keyword>
<keyword evidence="4" id="KW-0106">Calcium</keyword>
<dbReference type="PROSITE" id="PS00307">
    <property type="entry name" value="LECTIN_LEGUME_BETA"/>
    <property type="match status" value="1"/>
</dbReference>
<dbReference type="InterPro" id="IPR050258">
    <property type="entry name" value="Leguminous_Lectin"/>
</dbReference>
<evidence type="ECO:0000259" key="7">
    <source>
        <dbReference type="Pfam" id="PF00139"/>
    </source>
</evidence>
<proteinExistence type="inferred from homology"/>
<dbReference type="EMBL" id="SDMP01000019">
    <property type="protein sequence ID" value="RYQ92757.1"/>
    <property type="molecule type" value="Genomic_DNA"/>
</dbReference>
<dbReference type="Gramene" id="arahy.Tifrunner.gnm2.ann2.Ah19g452700.1">
    <property type="protein sequence ID" value="arahy.Tifrunner.gnm2.ann2.Ah19g452700.1-CDS-1"/>
    <property type="gene ID" value="arahy.Tifrunner.gnm2.ann2.Ah19g452700"/>
</dbReference>
<feature type="chain" id="PRO_5019002091" description="Legume lectin domain-containing protein" evidence="6">
    <location>
        <begin position="32"/>
        <end position="275"/>
    </location>
</feature>
<keyword evidence="9" id="KW-1185">Reference proteome</keyword>
<keyword evidence="3" id="KW-0430">Lectin</keyword>
<dbReference type="InterPro" id="IPR019825">
    <property type="entry name" value="Lectin_legB_Mn/Ca_BS"/>
</dbReference>
<evidence type="ECO:0000313" key="9">
    <source>
        <dbReference type="Proteomes" id="UP000289738"/>
    </source>
</evidence>
<keyword evidence="6" id="KW-0732">Signal</keyword>
<comment type="similarity">
    <text evidence="1">Belongs to the leguminous lectin family.</text>
</comment>
<dbReference type="InterPro" id="IPR016363">
    <property type="entry name" value="L-lectin"/>
</dbReference>
<dbReference type="AlphaFoldDB" id="A0A444XSK8"/>
<evidence type="ECO:0000256" key="5">
    <source>
        <dbReference type="ARBA" id="ARBA00023211"/>
    </source>
</evidence>
<dbReference type="OrthoDB" id="913265at2759"/>
<sequence length="275" mass="30682">MAISNTNLFLFSVPLLTFTIIFLMQLNKANSSDSLSFSFDNFNQEDGRNLIFQGDSTISPTKNTLHITKVNSQGNPAPNSLGRVLQSAELQLWDKATNRLSEFDCQFSFVLKSPVSEPADGLTFFIAPSNTTVPGLSPGALLGIFDAHSHLNPSLNQIVAVEFDTFSNYWDPSYPHIGIDVNTIQSVKTVQWERREGETVNVLVSYTSRSRKLEVIASYSNGQRFEVSHVVDLRDVLPEWVRVGFSAATGAQYQSHEILSWSFTSSLNYVQMEIK</sequence>